<reference evidence="3 4" key="2">
    <citation type="submission" date="2014-05" db="EMBL/GenBank/DDBJ databases">
        <title>Draft genome sequence of Halobacillus karajensis HK-03.</title>
        <authorList>
            <person name="Khelaifia S."/>
            <person name="Croce O."/>
            <person name="Lagier J.C."/>
            <person name="Raoult D."/>
        </authorList>
    </citation>
    <scope>NUCLEOTIDE SEQUENCE [LARGE SCALE GENOMIC DNA]</scope>
    <source>
        <strain evidence="3 4">HD-03</strain>
    </source>
</reference>
<dbReference type="PANTHER" id="PTHR43798:SF31">
    <property type="entry name" value="AB HYDROLASE SUPERFAMILY PROTEIN YCLE"/>
    <property type="match status" value="1"/>
</dbReference>
<dbReference type="Gene3D" id="3.40.50.1820">
    <property type="entry name" value="alpha/beta hydrolase"/>
    <property type="match status" value="1"/>
</dbReference>
<protein>
    <submittedName>
        <fullName evidence="3">Proline iminopeptidase</fullName>
    </submittedName>
</protein>
<dbReference type="InterPro" id="IPR029058">
    <property type="entry name" value="AB_hydrolase_fold"/>
</dbReference>
<comment type="caution">
    <text evidence="3">The sequence shown here is derived from an EMBL/GenBank/DDBJ whole genome shotgun (WGS) entry which is preliminary data.</text>
</comment>
<accession>A0A024P5S3</accession>
<proteinExistence type="predicted"/>
<evidence type="ECO:0000259" key="2">
    <source>
        <dbReference type="Pfam" id="PF00561"/>
    </source>
</evidence>
<dbReference type="PANTHER" id="PTHR43798">
    <property type="entry name" value="MONOACYLGLYCEROL LIPASE"/>
    <property type="match status" value="1"/>
</dbReference>
<feature type="domain" description="AB hydrolase-1" evidence="2">
    <location>
        <begin position="47"/>
        <end position="266"/>
    </location>
</feature>
<dbReference type="Proteomes" id="UP000028868">
    <property type="component" value="Unassembled WGS sequence"/>
</dbReference>
<keyword evidence="1" id="KW-0378">Hydrolase</keyword>
<keyword evidence="4" id="KW-1185">Reference proteome</keyword>
<evidence type="ECO:0000313" key="4">
    <source>
        <dbReference type="Proteomes" id="UP000028868"/>
    </source>
</evidence>
<dbReference type="AlphaFoldDB" id="A0A024P5S3"/>
<dbReference type="GO" id="GO:0016787">
    <property type="term" value="F:hydrolase activity"/>
    <property type="evidence" value="ECO:0007669"/>
    <property type="project" value="UniProtKB-KW"/>
</dbReference>
<dbReference type="InterPro" id="IPR050266">
    <property type="entry name" value="AB_hydrolase_sf"/>
</dbReference>
<dbReference type="Pfam" id="PF00561">
    <property type="entry name" value="Abhydrolase_1"/>
    <property type="match status" value="1"/>
</dbReference>
<name>A0A024P5S3_9BACI</name>
<dbReference type="RefSeq" id="WP_035508897.1">
    <property type="nucleotide sequence ID" value="NZ_CCDH010000001.1"/>
</dbReference>
<evidence type="ECO:0000313" key="3">
    <source>
        <dbReference type="EMBL" id="CDQ24205.1"/>
    </source>
</evidence>
<gene>
    <name evidence="3" type="primary">pepIP</name>
    <name evidence="3" type="ORF">BN983_02477</name>
</gene>
<organism evidence="3 4">
    <name type="scientific">Halobacillus karajensis</name>
    <dbReference type="NCBI Taxonomy" id="195088"/>
    <lineage>
        <taxon>Bacteria</taxon>
        <taxon>Bacillati</taxon>
        <taxon>Bacillota</taxon>
        <taxon>Bacilli</taxon>
        <taxon>Bacillales</taxon>
        <taxon>Bacillaceae</taxon>
        <taxon>Halobacillus</taxon>
    </lineage>
</organism>
<dbReference type="InterPro" id="IPR000073">
    <property type="entry name" value="AB_hydrolase_1"/>
</dbReference>
<sequence length="278" mass="32538">MTWKKRMVHSDRGNFEIFEKGEGFPLAVTHIYSEFNETGDYFAEVFVKTHHVYIINLKDCGNSDKAKAPHEFSMLETILDLESIRRALGFTKWKFAGHSTGGMLGVLYGIYFSDSLEKLLLVSAAAREYMTFSPDCIYNESHPNFNKMQELIERLKNNELSAQKRSELSKERTKLSLLKPEDYDQYFNRFIKKKMSVVRMNFFARELHTFDVTKKLPRIKTPTLIIGGTHDIQCPPLYSREMAEWIPDSILFLFNESNHYPHLEEPTEFNKVIVDYFD</sequence>
<reference evidence="4" key="1">
    <citation type="submission" date="2014-03" db="EMBL/GenBank/DDBJ databases">
        <authorList>
            <person name="Urmite Genomes U."/>
        </authorList>
    </citation>
    <scope>NUCLEOTIDE SEQUENCE [LARGE SCALE GENOMIC DNA]</scope>
    <source>
        <strain evidence="4">HD-03</strain>
    </source>
</reference>
<dbReference type="SUPFAM" id="SSF53474">
    <property type="entry name" value="alpha/beta-Hydrolases"/>
    <property type="match status" value="1"/>
</dbReference>
<dbReference type="GO" id="GO:0016020">
    <property type="term" value="C:membrane"/>
    <property type="evidence" value="ECO:0007669"/>
    <property type="project" value="TreeGrafter"/>
</dbReference>
<evidence type="ECO:0000256" key="1">
    <source>
        <dbReference type="ARBA" id="ARBA00022801"/>
    </source>
</evidence>
<dbReference type="EMBL" id="CCDI010000003">
    <property type="protein sequence ID" value="CDQ24205.1"/>
    <property type="molecule type" value="Genomic_DNA"/>
</dbReference>